<dbReference type="InterPro" id="IPR013320">
    <property type="entry name" value="ConA-like_dom_sf"/>
</dbReference>
<dbReference type="Pfam" id="PF13385">
    <property type="entry name" value="Laminin_G_3"/>
    <property type="match status" value="1"/>
</dbReference>
<feature type="domain" description="BIG2" evidence="2">
    <location>
        <begin position="38"/>
        <end position="99"/>
    </location>
</feature>
<evidence type="ECO:0000256" key="1">
    <source>
        <dbReference type="SAM" id="SignalP"/>
    </source>
</evidence>
<feature type="signal peptide" evidence="1">
    <location>
        <begin position="1"/>
        <end position="22"/>
    </location>
</feature>
<dbReference type="EMBL" id="JAVDUU010000002">
    <property type="protein sequence ID" value="MDR6942813.1"/>
    <property type="molecule type" value="Genomic_DNA"/>
</dbReference>
<accession>A0ABU1TBP8</accession>
<organism evidence="3 4">
    <name type="scientific">Mucilaginibacter pocheonensis</name>
    <dbReference type="NCBI Taxonomy" id="398050"/>
    <lineage>
        <taxon>Bacteria</taxon>
        <taxon>Pseudomonadati</taxon>
        <taxon>Bacteroidota</taxon>
        <taxon>Sphingobacteriia</taxon>
        <taxon>Sphingobacteriales</taxon>
        <taxon>Sphingobacteriaceae</taxon>
        <taxon>Mucilaginibacter</taxon>
    </lineage>
</organism>
<dbReference type="InterPro" id="IPR003343">
    <property type="entry name" value="Big_2"/>
</dbReference>
<feature type="chain" id="PRO_5045095729" evidence="1">
    <location>
        <begin position="23"/>
        <end position="345"/>
    </location>
</feature>
<dbReference type="Gene3D" id="2.60.40.1080">
    <property type="match status" value="1"/>
</dbReference>
<comment type="caution">
    <text evidence="3">The sequence shown here is derived from an EMBL/GenBank/DDBJ whole genome shotgun (WGS) entry which is preliminary data.</text>
</comment>
<sequence length="345" mass="37721">MKKLMLLLAVIAVAFTSCVKLSDPALNPDMLKSIALGKDTLNMFVGDVLQIDVTLTPSTYEKASLIWKSSDSTVVEVTNEGKLTAKKIGSAKITVSNKSNTVSVNFLTTVIPKVYNLKLGLIAYYPFNYDSAVDSSGKGNDGTIYDISSVPDRFGKINCAYYFNGASSYVRVKDNQDLRLNNTDFTLNYWVNLDEYISTTGSAVLAKNSGPYQNGWNTSITGYQSANTEAGKVGSAFYNVSGGGDPFAVGNKTIELHKWTMITVIYSNQQHSISFYADGVLDITVSNIPTPNPQTTSDLFIGKNSYFDPSGATPPYFIKGRLDDIRIYKRALRATEVSALFNLPY</sequence>
<keyword evidence="1" id="KW-0732">Signal</keyword>
<keyword evidence="4" id="KW-1185">Reference proteome</keyword>
<evidence type="ECO:0000259" key="2">
    <source>
        <dbReference type="Pfam" id="PF02368"/>
    </source>
</evidence>
<evidence type="ECO:0000313" key="3">
    <source>
        <dbReference type="EMBL" id="MDR6942813.1"/>
    </source>
</evidence>
<dbReference type="PROSITE" id="PS51257">
    <property type="entry name" value="PROKAR_LIPOPROTEIN"/>
    <property type="match status" value="1"/>
</dbReference>
<proteinExistence type="predicted"/>
<dbReference type="SUPFAM" id="SSF49373">
    <property type="entry name" value="Invasin/intimin cell-adhesion fragments"/>
    <property type="match status" value="1"/>
</dbReference>
<dbReference type="Gene3D" id="2.60.120.200">
    <property type="match status" value="1"/>
</dbReference>
<dbReference type="Proteomes" id="UP001247620">
    <property type="component" value="Unassembled WGS sequence"/>
</dbReference>
<dbReference type="RefSeq" id="WP_310096368.1">
    <property type="nucleotide sequence ID" value="NZ_JAVDUU010000002.1"/>
</dbReference>
<dbReference type="InterPro" id="IPR008964">
    <property type="entry name" value="Invasin/intimin_cell_adhesion"/>
</dbReference>
<gene>
    <name evidence="3" type="ORF">J2W55_002655</name>
</gene>
<evidence type="ECO:0000313" key="4">
    <source>
        <dbReference type="Proteomes" id="UP001247620"/>
    </source>
</evidence>
<protein>
    <submittedName>
        <fullName evidence="3">Secreted protein</fullName>
    </submittedName>
</protein>
<dbReference type="SUPFAM" id="SSF49899">
    <property type="entry name" value="Concanavalin A-like lectins/glucanases"/>
    <property type="match status" value="1"/>
</dbReference>
<dbReference type="Pfam" id="PF02368">
    <property type="entry name" value="Big_2"/>
    <property type="match status" value="1"/>
</dbReference>
<reference evidence="3 4" key="1">
    <citation type="submission" date="2023-07" db="EMBL/GenBank/DDBJ databases">
        <title>Sorghum-associated microbial communities from plants grown in Nebraska, USA.</title>
        <authorList>
            <person name="Schachtman D."/>
        </authorList>
    </citation>
    <scope>NUCLEOTIDE SEQUENCE [LARGE SCALE GENOMIC DNA]</scope>
    <source>
        <strain evidence="3 4">3262</strain>
    </source>
</reference>
<name>A0ABU1TBP8_9SPHI</name>